<evidence type="ECO:0000256" key="1">
    <source>
        <dbReference type="SAM" id="MobiDB-lite"/>
    </source>
</evidence>
<sequence>QQSHTTERDQQLSDEHKLSHDHLLHISTWRAKMSTSQSNETKGHIQEHVISREDPSRRRVPGEVLWRAAHDDRRRPFRPLAVVAAGVLSVVGSAEHHPRVVEGEIVGEVDTGREPRVRVVSDLVGSGTASPHEQHPSIQRVQLAPGRCVLILLALFLVLLLLVLIAHLLALFLVLLLLLRVLIAHLLALFLVLLLLPVTIWWWYLLEHPEGRRHDLIRMTEPDDHQQLSLFGHDEVATNDDEPTVVARPGLLEEIHAEHHNRCERDGVFASDAEVGIHVTKHFLSDDRVHPDIGSCYFISHNDAWLFLACYAKTHNHVLLNLCDGHILPSQTWSRGAKRKTAWPCLLPPSRHRRMTQTASESFTDYRIHHDIGSRYFISNNGAWLFLACYAKTHNPMLLNLCDGRILPS</sequence>
<dbReference type="AlphaFoldDB" id="A0AAQ3X596"/>
<keyword evidence="4" id="KW-1185">Reference proteome</keyword>
<feature type="region of interest" description="Disordered" evidence="1">
    <location>
        <begin position="33"/>
        <end position="56"/>
    </location>
</feature>
<evidence type="ECO:0000313" key="4">
    <source>
        <dbReference type="Proteomes" id="UP001341281"/>
    </source>
</evidence>
<keyword evidence="2" id="KW-1133">Transmembrane helix</keyword>
<feature type="compositionally biased region" description="Basic and acidic residues" evidence="1">
    <location>
        <begin position="41"/>
        <end position="56"/>
    </location>
</feature>
<evidence type="ECO:0000313" key="3">
    <source>
        <dbReference type="EMBL" id="WVZ85947.1"/>
    </source>
</evidence>
<dbReference type="EMBL" id="CP144751">
    <property type="protein sequence ID" value="WVZ85947.1"/>
    <property type="molecule type" value="Genomic_DNA"/>
</dbReference>
<proteinExistence type="predicted"/>
<feature type="transmembrane region" description="Helical" evidence="2">
    <location>
        <begin position="149"/>
        <end position="176"/>
    </location>
</feature>
<gene>
    <name evidence="3" type="ORF">U9M48_032803</name>
</gene>
<feature type="non-terminal residue" evidence="3">
    <location>
        <position position="409"/>
    </location>
</feature>
<accession>A0AAQ3X596</accession>
<keyword evidence="2" id="KW-0812">Transmembrane</keyword>
<organism evidence="3 4">
    <name type="scientific">Paspalum notatum var. saurae</name>
    <dbReference type="NCBI Taxonomy" id="547442"/>
    <lineage>
        <taxon>Eukaryota</taxon>
        <taxon>Viridiplantae</taxon>
        <taxon>Streptophyta</taxon>
        <taxon>Embryophyta</taxon>
        <taxon>Tracheophyta</taxon>
        <taxon>Spermatophyta</taxon>
        <taxon>Magnoliopsida</taxon>
        <taxon>Liliopsida</taxon>
        <taxon>Poales</taxon>
        <taxon>Poaceae</taxon>
        <taxon>PACMAD clade</taxon>
        <taxon>Panicoideae</taxon>
        <taxon>Andropogonodae</taxon>
        <taxon>Paspaleae</taxon>
        <taxon>Paspalinae</taxon>
        <taxon>Paspalum</taxon>
    </lineage>
</organism>
<protein>
    <submittedName>
        <fullName evidence="3">Uncharacterized protein</fullName>
    </submittedName>
</protein>
<keyword evidence="2" id="KW-0472">Membrane</keyword>
<reference evidence="3 4" key="1">
    <citation type="submission" date="2024-02" db="EMBL/GenBank/DDBJ databases">
        <title>High-quality chromosome-scale genome assembly of Pensacola bahiagrass (Paspalum notatum Flugge var. saurae).</title>
        <authorList>
            <person name="Vega J.M."/>
            <person name="Podio M."/>
            <person name="Orjuela J."/>
            <person name="Siena L.A."/>
            <person name="Pessino S.C."/>
            <person name="Combes M.C."/>
            <person name="Mariac C."/>
            <person name="Albertini E."/>
            <person name="Pupilli F."/>
            <person name="Ortiz J.P.A."/>
            <person name="Leblanc O."/>
        </authorList>
    </citation>
    <scope>NUCLEOTIDE SEQUENCE [LARGE SCALE GENOMIC DNA]</scope>
    <source>
        <strain evidence="3">R1</strain>
        <tissue evidence="3">Leaf</tissue>
    </source>
</reference>
<evidence type="ECO:0000256" key="2">
    <source>
        <dbReference type="SAM" id="Phobius"/>
    </source>
</evidence>
<feature type="transmembrane region" description="Helical" evidence="2">
    <location>
        <begin position="182"/>
        <end position="204"/>
    </location>
</feature>
<dbReference type="Proteomes" id="UP001341281">
    <property type="component" value="Chromosome 07"/>
</dbReference>
<name>A0AAQ3X596_PASNO</name>